<keyword evidence="16" id="KW-1185">Reference proteome</keyword>
<comment type="subcellular location">
    <subcellularLocation>
        <location evidence="1 10">Cell outer membrane</location>
        <topology evidence="1 10">Multi-pass membrane protein</topology>
    </subcellularLocation>
</comment>
<accession>A0A1G7EK97</accession>
<dbReference type="SUPFAM" id="SSF56935">
    <property type="entry name" value="Porins"/>
    <property type="match status" value="1"/>
</dbReference>
<evidence type="ECO:0000256" key="4">
    <source>
        <dbReference type="ARBA" id="ARBA00022692"/>
    </source>
</evidence>
<evidence type="ECO:0000256" key="7">
    <source>
        <dbReference type="ARBA" id="ARBA00023136"/>
    </source>
</evidence>
<feature type="signal peptide" evidence="12">
    <location>
        <begin position="1"/>
        <end position="22"/>
    </location>
</feature>
<feature type="chain" id="PRO_5017453690" evidence="12">
    <location>
        <begin position="23"/>
        <end position="656"/>
    </location>
</feature>
<dbReference type="RefSeq" id="WP_092080409.1">
    <property type="nucleotide sequence ID" value="NZ_FNAQ01000021.1"/>
</dbReference>
<keyword evidence="4 10" id="KW-0812">Transmembrane</keyword>
<dbReference type="CDD" id="cd01347">
    <property type="entry name" value="ligand_gated_channel"/>
    <property type="match status" value="1"/>
</dbReference>
<evidence type="ECO:0000313" key="15">
    <source>
        <dbReference type="EMBL" id="SDE64111.1"/>
    </source>
</evidence>
<dbReference type="STRING" id="57664.SAMN05661003_12121"/>
<dbReference type="PANTHER" id="PTHR30069:SF29">
    <property type="entry name" value="HEMOGLOBIN AND HEMOGLOBIN-HAPTOGLOBIN-BINDING PROTEIN 1-RELATED"/>
    <property type="match status" value="1"/>
</dbReference>
<keyword evidence="8" id="KW-0675">Receptor</keyword>
<keyword evidence="5 12" id="KW-0732">Signal</keyword>
<evidence type="ECO:0000256" key="12">
    <source>
        <dbReference type="SAM" id="SignalP"/>
    </source>
</evidence>
<evidence type="ECO:0000256" key="9">
    <source>
        <dbReference type="ARBA" id="ARBA00023237"/>
    </source>
</evidence>
<dbReference type="InterPro" id="IPR036942">
    <property type="entry name" value="Beta-barrel_TonB_sf"/>
</dbReference>
<protein>
    <submittedName>
        <fullName evidence="15">Vitamin B12 transporter</fullName>
    </submittedName>
</protein>
<keyword evidence="9 10" id="KW-0998">Cell outer membrane</keyword>
<evidence type="ECO:0000256" key="8">
    <source>
        <dbReference type="ARBA" id="ARBA00023170"/>
    </source>
</evidence>
<dbReference type="PANTHER" id="PTHR30069">
    <property type="entry name" value="TONB-DEPENDENT OUTER MEMBRANE RECEPTOR"/>
    <property type="match status" value="1"/>
</dbReference>
<proteinExistence type="inferred from homology"/>
<evidence type="ECO:0000256" key="1">
    <source>
        <dbReference type="ARBA" id="ARBA00004571"/>
    </source>
</evidence>
<organism evidence="15 16">
    <name type="scientific">Desulfuromonas thiophila</name>
    <dbReference type="NCBI Taxonomy" id="57664"/>
    <lineage>
        <taxon>Bacteria</taxon>
        <taxon>Pseudomonadati</taxon>
        <taxon>Thermodesulfobacteriota</taxon>
        <taxon>Desulfuromonadia</taxon>
        <taxon>Desulfuromonadales</taxon>
        <taxon>Desulfuromonadaceae</taxon>
        <taxon>Desulfuromonas</taxon>
    </lineage>
</organism>
<keyword evidence="6 11" id="KW-0798">TonB box</keyword>
<dbReference type="Gene3D" id="2.40.170.20">
    <property type="entry name" value="TonB-dependent receptor, beta-barrel domain"/>
    <property type="match status" value="1"/>
</dbReference>
<dbReference type="PROSITE" id="PS52016">
    <property type="entry name" value="TONB_DEPENDENT_REC_3"/>
    <property type="match status" value="1"/>
</dbReference>
<dbReference type="InterPro" id="IPR037066">
    <property type="entry name" value="Plug_dom_sf"/>
</dbReference>
<evidence type="ECO:0000256" key="11">
    <source>
        <dbReference type="RuleBase" id="RU003357"/>
    </source>
</evidence>
<comment type="similarity">
    <text evidence="10 11">Belongs to the TonB-dependent receptor family.</text>
</comment>
<sequence length="656" mass="71670">MRLWSKAAPLALLVGLAGGAAAGTAAAEQTLEDLVVTATRSSSAVQQVGGASVAVINAADIAASQVQTVAEALRLVPGVNLSPLGGLGTTTKVFLRGADSKNTLVLLDGVAVNDPTDTNRGADLANLSLDNIERIEVVKGPMSVLYGSNASAGVINIITRQATDQTQGSLSAEAGSYHSRKVAGDVRGTVGPLGYSLALSHLDSEGYSLANADNNAIAQGGNTSEDDGWRNTSFSGKVNAQLCSSTALTALVHYSDAQMDLDDWGAGYAGDRFALDWTTWQYQPDPTGRTHSRIDTERLFGRVNLHSVLLAGRLLSDVDFSQARQQRDAYDNDGQPFYDYLGETREWRWQGQYQLGGGHSLTGGIGHQTETADSSAQSKEDATTLSAWLQHQWLWHGVDLVSGVRLDDHDRFGSKYSWRLAPAYRIAATGTTLRASYAVGLRAPSLYELYSEYGNRDLDPEKSRGLELGIDQLLFDERLQLSASWFRLRFKDRIDWDYSRVIAGNPWPGGYNQLAGESESEGVELGLRYRPSALWQLVLDYSYTDTRDPDGRRLVRRPLQQVHAGLRYQPLTALCLQLDGYWYDERDAIGSARDVNGQPVTTLDDYVLVNLAASYQLTEVVELYGRVDNLFDEDYEEAWSYATPGQSFYGGARLRF</sequence>
<evidence type="ECO:0000256" key="5">
    <source>
        <dbReference type="ARBA" id="ARBA00022729"/>
    </source>
</evidence>
<keyword evidence="3 10" id="KW-1134">Transmembrane beta strand</keyword>
<feature type="domain" description="TonB-dependent receptor-like beta-barrel" evidence="13">
    <location>
        <begin position="228"/>
        <end position="630"/>
    </location>
</feature>
<keyword evidence="7 10" id="KW-0472">Membrane</keyword>
<dbReference type="GO" id="GO:0044718">
    <property type="term" value="P:siderophore transmembrane transport"/>
    <property type="evidence" value="ECO:0007669"/>
    <property type="project" value="TreeGrafter"/>
</dbReference>
<reference evidence="16" key="1">
    <citation type="submission" date="2016-10" db="EMBL/GenBank/DDBJ databases">
        <authorList>
            <person name="Varghese N."/>
            <person name="Submissions S."/>
        </authorList>
    </citation>
    <scope>NUCLEOTIDE SEQUENCE [LARGE SCALE GENOMIC DNA]</scope>
    <source>
        <strain evidence="16">DSM 8987</strain>
    </source>
</reference>
<evidence type="ECO:0000256" key="10">
    <source>
        <dbReference type="PROSITE-ProRule" id="PRU01360"/>
    </source>
</evidence>
<dbReference type="OrthoDB" id="9800913at2"/>
<evidence type="ECO:0000256" key="6">
    <source>
        <dbReference type="ARBA" id="ARBA00023077"/>
    </source>
</evidence>
<name>A0A1G7EK97_9BACT</name>
<dbReference type="InterPro" id="IPR000531">
    <property type="entry name" value="Beta-barrel_TonB"/>
</dbReference>
<evidence type="ECO:0000259" key="13">
    <source>
        <dbReference type="Pfam" id="PF00593"/>
    </source>
</evidence>
<dbReference type="Pfam" id="PF00593">
    <property type="entry name" value="TonB_dep_Rec_b-barrel"/>
    <property type="match status" value="1"/>
</dbReference>
<evidence type="ECO:0000313" key="16">
    <source>
        <dbReference type="Proteomes" id="UP000243205"/>
    </source>
</evidence>
<evidence type="ECO:0000256" key="3">
    <source>
        <dbReference type="ARBA" id="ARBA00022452"/>
    </source>
</evidence>
<dbReference type="InterPro" id="IPR012910">
    <property type="entry name" value="Plug_dom"/>
</dbReference>
<dbReference type="Proteomes" id="UP000243205">
    <property type="component" value="Unassembled WGS sequence"/>
</dbReference>
<dbReference type="GO" id="GO:0009279">
    <property type="term" value="C:cell outer membrane"/>
    <property type="evidence" value="ECO:0007669"/>
    <property type="project" value="UniProtKB-SubCell"/>
</dbReference>
<evidence type="ECO:0000256" key="2">
    <source>
        <dbReference type="ARBA" id="ARBA00022448"/>
    </source>
</evidence>
<keyword evidence="2 10" id="KW-0813">Transport</keyword>
<dbReference type="InterPro" id="IPR039426">
    <property type="entry name" value="TonB-dep_rcpt-like"/>
</dbReference>
<dbReference type="AlphaFoldDB" id="A0A1G7EK97"/>
<feature type="domain" description="TonB-dependent receptor plug" evidence="14">
    <location>
        <begin position="51"/>
        <end position="154"/>
    </location>
</feature>
<dbReference type="Gene3D" id="2.170.130.10">
    <property type="entry name" value="TonB-dependent receptor, plug domain"/>
    <property type="match status" value="1"/>
</dbReference>
<dbReference type="GO" id="GO:0015344">
    <property type="term" value="F:siderophore uptake transmembrane transporter activity"/>
    <property type="evidence" value="ECO:0007669"/>
    <property type="project" value="TreeGrafter"/>
</dbReference>
<evidence type="ECO:0000259" key="14">
    <source>
        <dbReference type="Pfam" id="PF07715"/>
    </source>
</evidence>
<dbReference type="Pfam" id="PF07715">
    <property type="entry name" value="Plug"/>
    <property type="match status" value="1"/>
</dbReference>
<gene>
    <name evidence="15" type="ORF">SAMN05661003_12121</name>
</gene>
<dbReference type="EMBL" id="FNAQ01000021">
    <property type="protein sequence ID" value="SDE64111.1"/>
    <property type="molecule type" value="Genomic_DNA"/>
</dbReference>